<reference evidence="1" key="1">
    <citation type="submission" date="2012-10" db="EMBL/GenBank/DDBJ databases">
        <authorList>
            <person name="Harkins D.M."/>
            <person name="Durkin A.S."/>
            <person name="Brinkac L.M."/>
            <person name="Selengut J.D."/>
            <person name="Sanka R."/>
            <person name="DePew J."/>
            <person name="Purushe J."/>
            <person name="Picardeau M."/>
            <person name="Werts C."/>
            <person name="Goarant C."/>
            <person name="Vinetz J.M."/>
            <person name="Sutton G.G."/>
            <person name="Nelson W.C."/>
            <person name="Fouts D.E."/>
        </authorList>
    </citation>
    <scope>NUCLEOTIDE SEQUENCE [LARGE SCALE GENOMIC DNA]</scope>
    <source>
        <strain evidence="1">200802841</strain>
    </source>
</reference>
<keyword evidence="2" id="KW-1185">Reference proteome</keyword>
<evidence type="ECO:0000313" key="1">
    <source>
        <dbReference type="EMBL" id="EKO50026.1"/>
    </source>
</evidence>
<proteinExistence type="predicted"/>
<dbReference type="AlphaFoldDB" id="A0A828XZG8"/>
<name>A0A828XZG8_9LEPT</name>
<evidence type="ECO:0000313" key="2">
    <source>
        <dbReference type="Proteomes" id="UP000006339"/>
    </source>
</evidence>
<protein>
    <submittedName>
        <fullName evidence="1">Uncharacterized protein</fullName>
    </submittedName>
</protein>
<accession>A0A828XZG8</accession>
<organism evidence="1 2">
    <name type="scientific">Leptospira kirschneri str. 200802841</name>
    <dbReference type="NCBI Taxonomy" id="1193047"/>
    <lineage>
        <taxon>Bacteria</taxon>
        <taxon>Pseudomonadati</taxon>
        <taxon>Spirochaetota</taxon>
        <taxon>Spirochaetia</taxon>
        <taxon>Leptospirales</taxon>
        <taxon>Leptospiraceae</taxon>
        <taxon>Leptospira</taxon>
    </lineage>
</organism>
<dbReference type="EMBL" id="AKWH02000069">
    <property type="protein sequence ID" value="EKO50026.1"/>
    <property type="molecule type" value="Genomic_DNA"/>
</dbReference>
<dbReference type="Proteomes" id="UP000006339">
    <property type="component" value="Unassembled WGS sequence"/>
</dbReference>
<gene>
    <name evidence="1" type="ORF">LEP1GSC131_1809</name>
</gene>
<sequence>MDKNFYIFAKSISYFVTIFIKTYSKTGTSSYRLIFLIKYNSVSGHSVNLNRKIQKLC</sequence>
<comment type="caution">
    <text evidence="1">The sequence shown here is derived from an EMBL/GenBank/DDBJ whole genome shotgun (WGS) entry which is preliminary data.</text>
</comment>